<feature type="region of interest" description="Disordered" evidence="2">
    <location>
        <begin position="308"/>
        <end position="337"/>
    </location>
</feature>
<evidence type="ECO:0000313" key="5">
    <source>
        <dbReference type="Proteomes" id="UP000199568"/>
    </source>
</evidence>
<protein>
    <submittedName>
        <fullName evidence="4">DnaD and phage-associated domain-containing protein</fullName>
    </submittedName>
</protein>
<dbReference type="SUPFAM" id="SSF158499">
    <property type="entry name" value="DnaD domain-like"/>
    <property type="match status" value="2"/>
</dbReference>
<dbReference type="Pfam" id="PF07261">
    <property type="entry name" value="DnaB_2"/>
    <property type="match status" value="2"/>
</dbReference>
<dbReference type="Proteomes" id="UP000199568">
    <property type="component" value="Unassembled WGS sequence"/>
</dbReference>
<dbReference type="Gene3D" id="1.10.10.630">
    <property type="entry name" value="DnaD domain-like"/>
    <property type="match status" value="2"/>
</dbReference>
<evidence type="ECO:0000259" key="3">
    <source>
        <dbReference type="Pfam" id="PF07261"/>
    </source>
</evidence>
<organism evidence="4 5">
    <name type="scientific">Natronincola peptidivorans</name>
    <dbReference type="NCBI Taxonomy" id="426128"/>
    <lineage>
        <taxon>Bacteria</taxon>
        <taxon>Bacillati</taxon>
        <taxon>Bacillota</taxon>
        <taxon>Clostridia</taxon>
        <taxon>Peptostreptococcales</taxon>
        <taxon>Natronincolaceae</taxon>
        <taxon>Natronincola</taxon>
    </lineage>
</organism>
<proteinExistence type="inferred from homology"/>
<dbReference type="PANTHER" id="PTHR37293">
    <property type="entry name" value="PHAGE REPLICATION PROTEIN-RELATED"/>
    <property type="match status" value="1"/>
</dbReference>
<comment type="similarity">
    <text evidence="1">Belongs to the DnaB/DnaD family.</text>
</comment>
<dbReference type="OrthoDB" id="1652900at2"/>
<keyword evidence="5" id="KW-1185">Reference proteome</keyword>
<evidence type="ECO:0000313" key="4">
    <source>
        <dbReference type="EMBL" id="SET01635.1"/>
    </source>
</evidence>
<dbReference type="STRING" id="426128.SAMN05660297_01207"/>
<feature type="domain" description="DnaB/C C-terminal" evidence="3">
    <location>
        <begin position="149"/>
        <end position="220"/>
    </location>
</feature>
<dbReference type="RefSeq" id="WP_090440769.1">
    <property type="nucleotide sequence ID" value="NZ_FOHU01000003.1"/>
</dbReference>
<accession>A0A1I0B667</accession>
<gene>
    <name evidence="4" type="ORF">SAMN05660297_01207</name>
</gene>
<evidence type="ECO:0000256" key="2">
    <source>
        <dbReference type="SAM" id="MobiDB-lite"/>
    </source>
</evidence>
<dbReference type="AlphaFoldDB" id="A0A1I0B667"/>
<dbReference type="NCBIfam" id="TIGR01446">
    <property type="entry name" value="DnaD_dom"/>
    <property type="match status" value="2"/>
</dbReference>
<dbReference type="InterPro" id="IPR006343">
    <property type="entry name" value="DnaB/C_C"/>
</dbReference>
<reference evidence="4 5" key="1">
    <citation type="submission" date="2016-10" db="EMBL/GenBank/DDBJ databases">
        <authorList>
            <person name="de Groot N.N."/>
        </authorList>
    </citation>
    <scope>NUCLEOTIDE SEQUENCE [LARGE SCALE GENOMIC DNA]</scope>
    <source>
        <strain evidence="4 5">DSM 18979</strain>
    </source>
</reference>
<evidence type="ECO:0000256" key="1">
    <source>
        <dbReference type="ARBA" id="ARBA00093462"/>
    </source>
</evidence>
<dbReference type="InterPro" id="IPR034829">
    <property type="entry name" value="DnaD-like_sf"/>
</dbReference>
<dbReference type="InterPro" id="IPR053162">
    <property type="entry name" value="DnaD"/>
</dbReference>
<dbReference type="InterPro" id="IPR017019">
    <property type="entry name" value="DNA_replication_prd_bac"/>
</dbReference>
<dbReference type="EMBL" id="FOHU01000003">
    <property type="protein sequence ID" value="SET01635.1"/>
    <property type="molecule type" value="Genomic_DNA"/>
</dbReference>
<dbReference type="PANTHER" id="PTHR37293:SF5">
    <property type="entry name" value="DNA REPLICATION PROTEIN"/>
    <property type="match status" value="1"/>
</dbReference>
<sequence length="356" mass="41618">MGFVKTTTSIDLGDTPIENIFIDVYMPMANGTFVKVYLLGYKYACDGDPSKNINNITIAKNLNIPLSDVLAAWDFWESKKIIKKISPSEDNEWDYTVEFLNIRQLYIDNNYKSLQALNQETTEEETYSCSTKDLLDANKIPEIKKMFIDINKIINRSLVPNEKMQILEWFHHYNIDPPLVVKAYSYCRHKKNVRNVKYVAGVIRNWYDLNITTMEQLQAHLEKQGERYSLYDRIFKAMGFAYREPSEAEISIMDKWIDTYQFSMEIILKACENCSKTSNPNINYIDGILGDWHKKGIKKIEDLSILTEKKKDTPPEKPSSQKPVRKKTRFHLSESRGSKYEAKELEELLLNRQKNK</sequence>
<feature type="domain" description="DnaB/C C-terminal" evidence="3">
    <location>
        <begin position="243"/>
        <end position="303"/>
    </location>
</feature>
<name>A0A1I0B667_9FIRM</name>
<dbReference type="PIRSF" id="PIRSF033722">
    <property type="entry name" value="DnaD_CA_C3587_prd"/>
    <property type="match status" value="1"/>
</dbReference>